<reference evidence="10" key="1">
    <citation type="submission" date="2020-11" db="EMBL/GenBank/DDBJ databases">
        <authorList>
            <consortium name="DOE Joint Genome Institute"/>
            <person name="Ahrendt S."/>
            <person name="Riley R."/>
            <person name="Andreopoulos W."/>
            <person name="LaButti K."/>
            <person name="Pangilinan J."/>
            <person name="Ruiz-duenas F.J."/>
            <person name="Barrasa J.M."/>
            <person name="Sanchez-Garcia M."/>
            <person name="Camarero S."/>
            <person name="Miyauchi S."/>
            <person name="Serrano A."/>
            <person name="Linde D."/>
            <person name="Babiker R."/>
            <person name="Drula E."/>
            <person name="Ayuso-Fernandez I."/>
            <person name="Pacheco R."/>
            <person name="Padilla G."/>
            <person name="Ferreira P."/>
            <person name="Barriuso J."/>
            <person name="Kellner H."/>
            <person name="Castanera R."/>
            <person name="Alfaro M."/>
            <person name="Ramirez L."/>
            <person name="Pisabarro A.G."/>
            <person name="Kuo A."/>
            <person name="Tritt A."/>
            <person name="Lipzen A."/>
            <person name="He G."/>
            <person name="Yan M."/>
            <person name="Ng V."/>
            <person name="Cullen D."/>
            <person name="Martin F."/>
            <person name="Rosso M.-N."/>
            <person name="Henrissat B."/>
            <person name="Hibbett D."/>
            <person name="Martinez A.T."/>
            <person name="Grigoriev I.V."/>
        </authorList>
    </citation>
    <scope>NUCLEOTIDE SEQUENCE</scope>
    <source>
        <strain evidence="10">AH 44721</strain>
    </source>
</reference>
<evidence type="ECO:0000313" key="11">
    <source>
        <dbReference type="Proteomes" id="UP000724874"/>
    </source>
</evidence>
<keyword evidence="5 8" id="KW-0862">Zinc</keyword>
<dbReference type="EMBL" id="JADNYJ010000021">
    <property type="protein sequence ID" value="KAF8905842.1"/>
    <property type="molecule type" value="Genomic_DNA"/>
</dbReference>
<name>A0A9P5NR97_GYMJU</name>
<evidence type="ECO:0000256" key="7">
    <source>
        <dbReference type="ARBA" id="ARBA00025208"/>
    </source>
</evidence>
<evidence type="ECO:0000256" key="3">
    <source>
        <dbReference type="ARBA" id="ARBA00022723"/>
    </source>
</evidence>
<gene>
    <name evidence="10" type="ORF">CPB84DRAFT_1726845</name>
</gene>
<organism evidence="10 11">
    <name type="scientific">Gymnopilus junonius</name>
    <name type="common">Spectacular rustgill mushroom</name>
    <name type="synonym">Gymnopilus spectabilis subsp. junonius</name>
    <dbReference type="NCBI Taxonomy" id="109634"/>
    <lineage>
        <taxon>Eukaryota</taxon>
        <taxon>Fungi</taxon>
        <taxon>Dikarya</taxon>
        <taxon>Basidiomycota</taxon>
        <taxon>Agaricomycotina</taxon>
        <taxon>Agaricomycetes</taxon>
        <taxon>Agaricomycetidae</taxon>
        <taxon>Agaricales</taxon>
        <taxon>Agaricineae</taxon>
        <taxon>Hymenogastraceae</taxon>
        <taxon>Gymnopilus</taxon>
    </lineage>
</organism>
<evidence type="ECO:0000256" key="5">
    <source>
        <dbReference type="ARBA" id="ARBA00022833"/>
    </source>
</evidence>
<dbReference type="AlphaFoldDB" id="A0A9P5NR97"/>
<proteinExistence type="inferred from homology"/>
<dbReference type="Pfam" id="PF01432">
    <property type="entry name" value="Peptidase_M3"/>
    <property type="match status" value="1"/>
</dbReference>
<evidence type="ECO:0000256" key="8">
    <source>
        <dbReference type="RuleBase" id="RU003435"/>
    </source>
</evidence>
<dbReference type="FunFam" id="3.40.390.10:FF:000006">
    <property type="entry name" value="Thimet oligopeptidase 1"/>
    <property type="match status" value="1"/>
</dbReference>
<evidence type="ECO:0000259" key="9">
    <source>
        <dbReference type="Pfam" id="PF01432"/>
    </source>
</evidence>
<dbReference type="PANTHER" id="PTHR11804">
    <property type="entry name" value="PROTEASE M3 THIMET OLIGOPEPTIDASE-RELATED"/>
    <property type="match status" value="1"/>
</dbReference>
<dbReference type="InterPro" id="IPR001567">
    <property type="entry name" value="Pept_M3A_M3B_dom"/>
</dbReference>
<dbReference type="InterPro" id="IPR024080">
    <property type="entry name" value="Neurolysin/TOP_N"/>
</dbReference>
<dbReference type="Proteomes" id="UP000724874">
    <property type="component" value="Unassembled WGS sequence"/>
</dbReference>
<comment type="similarity">
    <text evidence="1 8">Belongs to the peptidase M3 family.</text>
</comment>
<comment type="caution">
    <text evidence="10">The sequence shown here is derived from an EMBL/GenBank/DDBJ whole genome shotgun (WGS) entry which is preliminary data.</text>
</comment>
<dbReference type="GO" id="GO:0046872">
    <property type="term" value="F:metal ion binding"/>
    <property type="evidence" value="ECO:0007669"/>
    <property type="project" value="UniProtKB-UniRule"/>
</dbReference>
<evidence type="ECO:0000256" key="4">
    <source>
        <dbReference type="ARBA" id="ARBA00022801"/>
    </source>
</evidence>
<evidence type="ECO:0000313" key="10">
    <source>
        <dbReference type="EMBL" id="KAF8905842.1"/>
    </source>
</evidence>
<dbReference type="InterPro" id="IPR024079">
    <property type="entry name" value="MetalloPept_cat_dom_sf"/>
</dbReference>
<protein>
    <recommendedName>
        <fullName evidence="9">Peptidase M3A/M3B catalytic domain-containing protein</fullName>
    </recommendedName>
</protein>
<feature type="domain" description="Peptidase M3A/M3B catalytic" evidence="9">
    <location>
        <begin position="220"/>
        <end position="667"/>
    </location>
</feature>
<dbReference type="OrthoDB" id="534666at2759"/>
<keyword evidence="6 8" id="KW-0482">Metalloprotease</keyword>
<dbReference type="Gene3D" id="3.40.390.10">
    <property type="entry name" value="Collagenase (Catalytic Domain)"/>
    <property type="match status" value="1"/>
</dbReference>
<evidence type="ECO:0000256" key="2">
    <source>
        <dbReference type="ARBA" id="ARBA00022670"/>
    </source>
</evidence>
<dbReference type="Gene3D" id="1.10.1370.10">
    <property type="entry name" value="Neurolysin, domain 3"/>
    <property type="match status" value="1"/>
</dbReference>
<keyword evidence="2 8" id="KW-0645">Protease</keyword>
<sequence>MALIPPQPPLAWRHTAEDILKSTEQSIVKYKDVLDEVGALESQDCNFESVAIANAHTGFGEITEQLKFYKNVSPSKELRDAADKAESLLNDFEVERSIRLDVFAAKAFAEDNIKQSNHWDKLSPEERRLVEKMILDGKRNGLALSADERAELTVLKKELKQVCSEFRRNFNEENGSISFGEEELKGVPQDEIAGYTKSTDDDKETYTVALKGPDIGSILGYAENSQVRKKAYEAQGARLAVNVPLFSRAMELRRRIATVLRYNTWADYVTEIKMAKSGKVVEDFLNDLEEKLKPLGINEIKALLELKRKEHEERGLPFDGKFYEWDHGYYRRLLLKQTLGLDGLVIKQHFPVSVVVPAVLSIYKDLFSLRFEEVKDASTWHPEVQLFAVWEKGANDDSGFLGYFYLDLYPRPGKYSHNAVWPLLEGHELPDKKRAYPELAMVANLAKPTPEKPALMRHHDVWTFFHEMGHIFHSLLSKTQFARFHGLNVTRDFEEAPSQMLENWCWEPKVLEKLSSHYEMQKPLSPELIEKLINTRYMNTGLFYLHQVFLAKFDLRVHMDPIHDDYAQFWCSLHKEIHLHEYDKVVPGHAAFKHTMGGYDVGYYGYTWSQVFAEDMYVTVFKPDPLDPARGKRYRDIVLYPGGSKDEMEILQEFLGRPPNNEAFIRQILGTA</sequence>
<dbReference type="InterPro" id="IPR024077">
    <property type="entry name" value="Neurolysin/TOP_dom2"/>
</dbReference>
<keyword evidence="4 8" id="KW-0378">Hydrolase</keyword>
<evidence type="ECO:0000256" key="6">
    <source>
        <dbReference type="ARBA" id="ARBA00023049"/>
    </source>
</evidence>
<dbReference type="GO" id="GO:0006518">
    <property type="term" value="P:peptide metabolic process"/>
    <property type="evidence" value="ECO:0007669"/>
    <property type="project" value="TreeGrafter"/>
</dbReference>
<dbReference type="SUPFAM" id="SSF55486">
    <property type="entry name" value="Metalloproteases ('zincins'), catalytic domain"/>
    <property type="match status" value="1"/>
</dbReference>
<evidence type="ECO:0000256" key="1">
    <source>
        <dbReference type="ARBA" id="ARBA00006040"/>
    </source>
</evidence>
<keyword evidence="3 8" id="KW-0479">Metal-binding</keyword>
<comment type="cofactor">
    <cofactor evidence="8">
        <name>Zn(2+)</name>
        <dbReference type="ChEBI" id="CHEBI:29105"/>
    </cofactor>
    <text evidence="8">Binds 1 zinc ion.</text>
</comment>
<dbReference type="Gene3D" id="1.20.1050.40">
    <property type="entry name" value="Endopeptidase. Chain P, domain 1"/>
    <property type="match status" value="1"/>
</dbReference>
<keyword evidence="11" id="KW-1185">Reference proteome</keyword>
<dbReference type="GO" id="GO:0004222">
    <property type="term" value="F:metalloendopeptidase activity"/>
    <property type="evidence" value="ECO:0007669"/>
    <property type="project" value="InterPro"/>
</dbReference>
<comment type="function">
    <text evidence="7">Cleaves proteins, imported into the mitochondrion, to their mature size. While most mitochondrial precursor proteins are processed to the mature form in one step by mitochondrial processing peptidase (MPP), the sequential cleavage by MIP of an octapeptide after initial processing by MPP is a required step for a subgroup of nuclear-encoded precursor proteins destined for the matrix or the inner membrane.</text>
</comment>
<dbReference type="GO" id="GO:0006508">
    <property type="term" value="P:proteolysis"/>
    <property type="evidence" value="ECO:0007669"/>
    <property type="project" value="UniProtKB-KW"/>
</dbReference>
<accession>A0A9P5NR97</accession>
<dbReference type="PANTHER" id="PTHR11804:SF84">
    <property type="entry name" value="SACCHAROLYSIN"/>
    <property type="match status" value="1"/>
</dbReference>
<dbReference type="CDD" id="cd06455">
    <property type="entry name" value="M3A_TOP"/>
    <property type="match status" value="1"/>
</dbReference>
<dbReference type="GO" id="GO:0005758">
    <property type="term" value="C:mitochondrial intermembrane space"/>
    <property type="evidence" value="ECO:0007669"/>
    <property type="project" value="TreeGrafter"/>
</dbReference>
<dbReference type="InterPro" id="IPR045090">
    <property type="entry name" value="Pept_M3A_M3B"/>
</dbReference>